<dbReference type="GeneID" id="54454768"/>
<evidence type="ECO:0000313" key="2">
    <source>
        <dbReference type="EMBL" id="KAF2812557.1"/>
    </source>
</evidence>
<feature type="region of interest" description="Disordered" evidence="1">
    <location>
        <begin position="218"/>
        <end position="257"/>
    </location>
</feature>
<feature type="region of interest" description="Disordered" evidence="1">
    <location>
        <begin position="1"/>
        <end position="92"/>
    </location>
</feature>
<feature type="compositionally biased region" description="Low complexity" evidence="1">
    <location>
        <begin position="65"/>
        <end position="74"/>
    </location>
</feature>
<reference evidence="2 4" key="1">
    <citation type="journal article" date="2020" name="Stud. Mycol.">
        <title>101 Dothideomycetes genomes: a test case for predicting lifestyles and emergence of pathogens.</title>
        <authorList>
            <person name="Haridas S."/>
            <person name="Albert R."/>
            <person name="Binder M."/>
            <person name="Bloem J."/>
            <person name="Labutti K."/>
            <person name="Salamov A."/>
            <person name="Andreopoulos B."/>
            <person name="Baker S."/>
            <person name="Barry K."/>
            <person name="Bills G."/>
            <person name="Bluhm B."/>
            <person name="Cannon C."/>
            <person name="Castanera R."/>
            <person name="Culley D."/>
            <person name="Daum C."/>
            <person name="Ezra D."/>
            <person name="Gonzalez J."/>
            <person name="Henrissat B."/>
            <person name="Kuo A."/>
            <person name="Liang C."/>
            <person name="Lipzen A."/>
            <person name="Lutzoni F."/>
            <person name="Magnuson J."/>
            <person name="Mondo S."/>
            <person name="Nolan M."/>
            <person name="Ohm R."/>
            <person name="Pangilinan J."/>
            <person name="Park H.-J."/>
            <person name="Ramirez L."/>
            <person name="Alfaro M."/>
            <person name="Sun H."/>
            <person name="Tritt A."/>
            <person name="Yoshinaga Y."/>
            <person name="Zwiers L.-H."/>
            <person name="Turgeon B."/>
            <person name="Goodwin S."/>
            <person name="Spatafora J."/>
            <person name="Crous P."/>
            <person name="Grigoriev I."/>
        </authorList>
    </citation>
    <scope>NUCLEOTIDE SEQUENCE</scope>
    <source>
        <strain evidence="2 4">CBS 304.34</strain>
    </source>
</reference>
<evidence type="ECO:0000313" key="4">
    <source>
        <dbReference type="RefSeq" id="XP_033579521.1"/>
    </source>
</evidence>
<reference evidence="4" key="3">
    <citation type="submission" date="2025-04" db="UniProtKB">
        <authorList>
            <consortium name="RefSeq"/>
        </authorList>
    </citation>
    <scope>IDENTIFICATION</scope>
    <source>
        <strain evidence="4">CBS 304.34</strain>
    </source>
</reference>
<sequence length="257" mass="28100">MKPTQTGSASAARQRPPQPAMEASTASNDHANSRTSRHGLHSRVTSFTTSLFRKPPSRPFQRGHATQTAATATTSHGPSNPEATNAPPREATAADFPYVTYVARGGYLPDGSGGKISETRFTQIKEEIVPFNADRFVALVNSSEKMRREFDDIYGGSPTPAEPTDSELLRHAIARNQEWKDEVLQRLTAQLRTQWEVLGARIGALELEVDRLAERIADLEGAGEGTGEGGDDAEEAREIKQEEVEKVKEEAREAAFL</sequence>
<feature type="compositionally biased region" description="Polar residues" evidence="1">
    <location>
        <begin position="24"/>
        <end position="34"/>
    </location>
</feature>
<protein>
    <submittedName>
        <fullName evidence="2 4">Uncharacterized protein</fullName>
    </submittedName>
</protein>
<evidence type="ECO:0000313" key="3">
    <source>
        <dbReference type="Proteomes" id="UP000504636"/>
    </source>
</evidence>
<evidence type="ECO:0000256" key="1">
    <source>
        <dbReference type="SAM" id="MobiDB-lite"/>
    </source>
</evidence>
<dbReference type="AlphaFoldDB" id="A0A6A6YXB2"/>
<dbReference type="OrthoDB" id="10453948at2759"/>
<name>A0A6A6YXB2_9PEZI</name>
<dbReference type="EMBL" id="MU003697">
    <property type="protein sequence ID" value="KAF2812557.1"/>
    <property type="molecule type" value="Genomic_DNA"/>
</dbReference>
<dbReference type="RefSeq" id="XP_033579521.1">
    <property type="nucleotide sequence ID" value="XM_033713875.1"/>
</dbReference>
<dbReference type="Proteomes" id="UP000504636">
    <property type="component" value="Unplaced"/>
</dbReference>
<proteinExistence type="predicted"/>
<organism evidence="2">
    <name type="scientific">Mytilinidion resinicola</name>
    <dbReference type="NCBI Taxonomy" id="574789"/>
    <lineage>
        <taxon>Eukaryota</taxon>
        <taxon>Fungi</taxon>
        <taxon>Dikarya</taxon>
        <taxon>Ascomycota</taxon>
        <taxon>Pezizomycotina</taxon>
        <taxon>Dothideomycetes</taxon>
        <taxon>Pleosporomycetidae</taxon>
        <taxon>Mytilinidiales</taxon>
        <taxon>Mytilinidiaceae</taxon>
        <taxon>Mytilinidion</taxon>
    </lineage>
</organism>
<accession>A0A6A6YXB2</accession>
<keyword evidence="3" id="KW-1185">Reference proteome</keyword>
<reference evidence="4" key="2">
    <citation type="submission" date="2020-04" db="EMBL/GenBank/DDBJ databases">
        <authorList>
            <consortium name="NCBI Genome Project"/>
        </authorList>
    </citation>
    <scope>NUCLEOTIDE SEQUENCE</scope>
    <source>
        <strain evidence="4">CBS 304.34</strain>
    </source>
</reference>
<feature type="compositionally biased region" description="Basic and acidic residues" evidence="1">
    <location>
        <begin position="236"/>
        <end position="257"/>
    </location>
</feature>
<gene>
    <name evidence="2 4" type="ORF">BDZ99DRAFT_269391</name>
</gene>